<evidence type="ECO:0000313" key="5">
    <source>
        <dbReference type="Proteomes" id="UP000593890"/>
    </source>
</evidence>
<dbReference type="Pfam" id="PF03749">
    <property type="entry name" value="SfsA"/>
    <property type="match status" value="1"/>
</dbReference>
<feature type="domain" description="Sugar fermentation stimulation protein C-terminal" evidence="2">
    <location>
        <begin position="80"/>
        <end position="217"/>
    </location>
</feature>
<dbReference type="KEGG" id="sman:C12CBH8_20220"/>
<comment type="similarity">
    <text evidence="1">Belongs to the SfsA family.</text>
</comment>
<dbReference type="AlphaFoldDB" id="A0A7I8D850"/>
<name>A0A7I8D850_9FIRM</name>
<dbReference type="Gene3D" id="2.40.50.580">
    <property type="match status" value="1"/>
</dbReference>
<organism evidence="4 5">
    <name type="scientific">Solibaculum mannosilyticum</name>
    <dbReference type="NCBI Taxonomy" id="2780922"/>
    <lineage>
        <taxon>Bacteria</taxon>
        <taxon>Bacillati</taxon>
        <taxon>Bacillota</taxon>
        <taxon>Clostridia</taxon>
        <taxon>Eubacteriales</taxon>
        <taxon>Oscillospiraceae</taxon>
        <taxon>Solibaculum</taxon>
    </lineage>
</organism>
<dbReference type="RefSeq" id="WP_215533171.1">
    <property type="nucleotide sequence ID" value="NZ_AP023321.1"/>
</dbReference>
<dbReference type="NCBIfam" id="TIGR00230">
    <property type="entry name" value="sfsA"/>
    <property type="match status" value="1"/>
</dbReference>
<keyword evidence="5" id="KW-1185">Reference proteome</keyword>
<dbReference type="Gene3D" id="3.40.1350.60">
    <property type="match status" value="1"/>
</dbReference>
<dbReference type="InterPro" id="IPR040452">
    <property type="entry name" value="SfsA_C"/>
</dbReference>
<dbReference type="GO" id="GO:0003677">
    <property type="term" value="F:DNA binding"/>
    <property type="evidence" value="ECO:0007669"/>
    <property type="project" value="InterPro"/>
</dbReference>
<dbReference type="HAMAP" id="MF_00095">
    <property type="entry name" value="SfsA"/>
    <property type="match status" value="1"/>
</dbReference>
<feature type="domain" description="SfsA N-terminal OB" evidence="3">
    <location>
        <begin position="12"/>
        <end position="76"/>
    </location>
</feature>
<sequence>MRYPDVIKATFLSRPNRFVAQVEVEGKVTVAHVKNTGRCRELLVPGAAVFLQQHHNPSRKTPFSLIAVQKGELLINMDSQAPNQVWDEALADGLYIPELGVADTIHREVTWGHSRLDFLVECGKRSAYMEVKGVTLEENRVVRFPDAPTERGVKHLHTLMEINQSGGMAYVVFIVQMEGAQYFTPNADMHPAFAQTLREASEQGVKILAYECHVEPDGLKVTKPVPIRLLEKNNI</sequence>
<proteinExistence type="inferred from homology"/>
<evidence type="ECO:0000256" key="1">
    <source>
        <dbReference type="HAMAP-Rule" id="MF_00095"/>
    </source>
</evidence>
<evidence type="ECO:0000313" key="4">
    <source>
        <dbReference type="EMBL" id="BCI61383.1"/>
    </source>
</evidence>
<dbReference type="InterPro" id="IPR005224">
    <property type="entry name" value="SfsA"/>
</dbReference>
<dbReference type="Pfam" id="PF17746">
    <property type="entry name" value="SfsA_N"/>
    <property type="match status" value="1"/>
</dbReference>
<dbReference type="InterPro" id="IPR041465">
    <property type="entry name" value="SfsA_N"/>
</dbReference>
<reference evidence="5" key="1">
    <citation type="submission" date="2020-07" db="EMBL/GenBank/DDBJ databases">
        <title>Complete genome sequencing of Clostridia bacterium strain 12CBH8.</title>
        <authorList>
            <person name="Sakamoto M."/>
            <person name="Murakami T."/>
            <person name="Mori H."/>
        </authorList>
    </citation>
    <scope>NUCLEOTIDE SEQUENCE [LARGE SCALE GENOMIC DNA]</scope>
    <source>
        <strain evidence="5">12CBH8</strain>
    </source>
</reference>
<dbReference type="CDD" id="cd22359">
    <property type="entry name" value="SfsA-like_bacterial"/>
    <property type="match status" value="1"/>
</dbReference>
<gene>
    <name evidence="1" type="primary">sfsA</name>
    <name evidence="4" type="ORF">C12CBH8_20220</name>
</gene>
<dbReference type="PANTHER" id="PTHR30545:SF2">
    <property type="entry name" value="SUGAR FERMENTATION STIMULATION PROTEIN A"/>
    <property type="match status" value="1"/>
</dbReference>
<dbReference type="EMBL" id="AP023321">
    <property type="protein sequence ID" value="BCI61383.1"/>
    <property type="molecule type" value="Genomic_DNA"/>
</dbReference>
<evidence type="ECO:0000259" key="2">
    <source>
        <dbReference type="Pfam" id="PF03749"/>
    </source>
</evidence>
<dbReference type="PANTHER" id="PTHR30545">
    <property type="entry name" value="SUGAR FERMENTATION STIMULATION PROTEIN A"/>
    <property type="match status" value="1"/>
</dbReference>
<accession>A0A7I8D850</accession>
<protein>
    <recommendedName>
        <fullName evidence="1">Sugar fermentation stimulation protein homolog</fullName>
    </recommendedName>
</protein>
<dbReference type="Proteomes" id="UP000593890">
    <property type="component" value="Chromosome"/>
</dbReference>
<evidence type="ECO:0000259" key="3">
    <source>
        <dbReference type="Pfam" id="PF17746"/>
    </source>
</evidence>